<dbReference type="FunFam" id="2.60.34.20:FF:000001">
    <property type="entry name" value="protein AAR2 homolog"/>
    <property type="match status" value="1"/>
</dbReference>
<comment type="function">
    <text evidence="1">Component of the U5 snRNP complex that is required for spliceosome assembly and for pre-mRNA splicing.</text>
</comment>
<evidence type="ECO:0000259" key="10">
    <source>
        <dbReference type="Pfam" id="PF05282"/>
    </source>
</evidence>
<keyword evidence="4" id="KW-0507">mRNA processing</keyword>
<evidence type="ECO:0000256" key="3">
    <source>
        <dbReference type="ARBA" id="ARBA00016372"/>
    </source>
</evidence>
<evidence type="ECO:0000256" key="5">
    <source>
        <dbReference type="ARBA" id="ARBA00022728"/>
    </source>
</evidence>
<feature type="domain" description="AAR2 N-terminal" evidence="11">
    <location>
        <begin position="37"/>
        <end position="167"/>
    </location>
</feature>
<dbReference type="InterPro" id="IPR007946">
    <property type="entry name" value="AAR2"/>
</dbReference>
<accession>A0A8K0JSJ6</accession>
<protein>
    <recommendedName>
        <fullName evidence="3">Protein AAR2 homolog</fullName>
    </recommendedName>
    <alternativeName>
        <fullName evidence="7">AAR2 splicing factor homolog</fullName>
    </alternativeName>
</protein>
<keyword evidence="13" id="KW-1185">Reference proteome</keyword>
<evidence type="ECO:0000313" key="13">
    <source>
        <dbReference type="Proteomes" id="UP000792457"/>
    </source>
</evidence>
<dbReference type="CDD" id="cd13778">
    <property type="entry name" value="Aar2_C"/>
    <property type="match status" value="1"/>
</dbReference>
<evidence type="ECO:0000256" key="1">
    <source>
        <dbReference type="ARBA" id="ARBA00003708"/>
    </source>
</evidence>
<evidence type="ECO:0000256" key="6">
    <source>
        <dbReference type="ARBA" id="ARBA00023187"/>
    </source>
</evidence>
<dbReference type="InterPro" id="IPR033648">
    <property type="entry name" value="AAR2_C"/>
</dbReference>
<dbReference type="OrthoDB" id="201752at2759"/>
<evidence type="ECO:0000313" key="12">
    <source>
        <dbReference type="EMBL" id="KAG8221905.1"/>
    </source>
</evidence>
<organism evidence="12 13">
    <name type="scientific">Ladona fulva</name>
    <name type="common">Scarce chaser dragonfly</name>
    <name type="synonym">Libellula fulva</name>
    <dbReference type="NCBI Taxonomy" id="123851"/>
    <lineage>
        <taxon>Eukaryota</taxon>
        <taxon>Metazoa</taxon>
        <taxon>Ecdysozoa</taxon>
        <taxon>Arthropoda</taxon>
        <taxon>Hexapoda</taxon>
        <taxon>Insecta</taxon>
        <taxon>Pterygota</taxon>
        <taxon>Palaeoptera</taxon>
        <taxon>Odonata</taxon>
        <taxon>Epiprocta</taxon>
        <taxon>Anisoptera</taxon>
        <taxon>Libelluloidea</taxon>
        <taxon>Libellulidae</taxon>
        <taxon>Ladona</taxon>
    </lineage>
</organism>
<dbReference type="Pfam" id="PF20981">
    <property type="entry name" value="AAR2_1st"/>
    <property type="match status" value="1"/>
</dbReference>
<dbReference type="AlphaFoldDB" id="A0A8K0JSJ6"/>
<dbReference type="FunFam" id="1.25.40.550:FF:000001">
    <property type="entry name" value="AAR2 splicing factor homolog"/>
    <property type="match status" value="1"/>
</dbReference>
<gene>
    <name evidence="12" type="ORF">J437_LFUL006724</name>
</gene>
<evidence type="ECO:0000256" key="9">
    <source>
        <dbReference type="SAM" id="MobiDB-lite"/>
    </source>
</evidence>
<dbReference type="InterPro" id="IPR033647">
    <property type="entry name" value="Aar2_N"/>
</dbReference>
<reference evidence="12" key="1">
    <citation type="submission" date="2013-04" db="EMBL/GenBank/DDBJ databases">
        <authorList>
            <person name="Qu J."/>
            <person name="Murali S.C."/>
            <person name="Bandaranaike D."/>
            <person name="Bellair M."/>
            <person name="Blankenburg K."/>
            <person name="Chao H."/>
            <person name="Dinh H."/>
            <person name="Doddapaneni H."/>
            <person name="Downs B."/>
            <person name="Dugan-Rocha S."/>
            <person name="Elkadiri S."/>
            <person name="Gnanaolivu R.D."/>
            <person name="Hernandez B."/>
            <person name="Javaid M."/>
            <person name="Jayaseelan J.C."/>
            <person name="Lee S."/>
            <person name="Li M."/>
            <person name="Ming W."/>
            <person name="Munidasa M."/>
            <person name="Muniz J."/>
            <person name="Nguyen L."/>
            <person name="Ongeri F."/>
            <person name="Osuji N."/>
            <person name="Pu L.-L."/>
            <person name="Puazo M."/>
            <person name="Qu C."/>
            <person name="Quiroz J."/>
            <person name="Raj R."/>
            <person name="Weissenberger G."/>
            <person name="Xin Y."/>
            <person name="Zou X."/>
            <person name="Han Y."/>
            <person name="Richards S."/>
            <person name="Worley K."/>
            <person name="Muzny D."/>
            <person name="Gibbs R."/>
        </authorList>
    </citation>
    <scope>NUCLEOTIDE SEQUENCE</scope>
    <source>
        <strain evidence="12">Sampled in the wild</strain>
    </source>
</reference>
<dbReference type="InterPro" id="IPR038514">
    <property type="entry name" value="AAR2_C_sf"/>
</dbReference>
<comment type="caution">
    <text evidence="12">The sequence shown here is derived from an EMBL/GenBank/DDBJ whole genome shotgun (WGS) entry which is preliminary data.</text>
</comment>
<dbReference type="Gene3D" id="2.60.34.20">
    <property type="match status" value="1"/>
</dbReference>
<name>A0A8K0JSJ6_LADFU</name>
<dbReference type="GO" id="GO:0000244">
    <property type="term" value="P:spliceosomal tri-snRNP complex assembly"/>
    <property type="evidence" value="ECO:0007669"/>
    <property type="project" value="TreeGrafter"/>
</dbReference>
<dbReference type="Gene3D" id="1.25.40.550">
    <property type="entry name" value="Aar2, C-terminal domain-like"/>
    <property type="match status" value="1"/>
</dbReference>
<evidence type="ECO:0000256" key="7">
    <source>
        <dbReference type="ARBA" id="ARBA00030625"/>
    </source>
</evidence>
<feature type="region of interest" description="Disordered" evidence="9">
    <location>
        <begin position="183"/>
        <end position="203"/>
    </location>
</feature>
<evidence type="ECO:0000256" key="4">
    <source>
        <dbReference type="ARBA" id="ARBA00022664"/>
    </source>
</evidence>
<keyword evidence="6" id="KW-0508">mRNA splicing</keyword>
<keyword evidence="5" id="KW-0747">Spliceosome</keyword>
<dbReference type="PANTHER" id="PTHR12689">
    <property type="entry name" value="A1 CISTRON SPLICING FACTOR AAR2-RELATED"/>
    <property type="match status" value="1"/>
</dbReference>
<comment type="similarity">
    <text evidence="2">Belongs to the AAR2 family.</text>
</comment>
<feature type="domain" description="AAR2 C-terminal" evidence="10">
    <location>
        <begin position="231"/>
        <end position="391"/>
    </location>
</feature>
<proteinExistence type="inferred from homology"/>
<feature type="compositionally biased region" description="Basic and acidic residues" evidence="9">
    <location>
        <begin position="183"/>
        <end position="194"/>
    </location>
</feature>
<comment type="subunit">
    <text evidence="8">Interacts with PRPF8 (via RNase H homology domain). Component of a U5 snRNP complex that contains PRPF8.</text>
</comment>
<dbReference type="CDD" id="cd13777">
    <property type="entry name" value="Aar2_N"/>
    <property type="match status" value="1"/>
</dbReference>
<dbReference type="Pfam" id="PF05282">
    <property type="entry name" value="AAR2"/>
    <property type="match status" value="1"/>
</dbReference>
<dbReference type="EMBL" id="KZ308116">
    <property type="protein sequence ID" value="KAG8221905.1"/>
    <property type="molecule type" value="Genomic_DNA"/>
</dbReference>
<dbReference type="GO" id="GO:0005681">
    <property type="term" value="C:spliceosomal complex"/>
    <property type="evidence" value="ECO:0007669"/>
    <property type="project" value="UniProtKB-KW"/>
</dbReference>
<evidence type="ECO:0000256" key="8">
    <source>
        <dbReference type="ARBA" id="ARBA00047009"/>
    </source>
</evidence>
<sequence>MILKYVIWVPCDYFIKRIMASKMEISQEVAKQMLMEGGILVILDMPVGTEFGIDVKSWNTGEKFKGVKMIPPGLHYIFYSPVNEYGDSAPRSGFFHSFSKSEFLVRRWDRKSESLSSEVIKAEEVSRLKSNILNLDKFLGPYPLDVWKTWKSLTNKISEELVKKLSPQSGEVRSALELVPCDKENAKSSEESKTPSRRLSGRKYKRLSTLGDKEEALLPQMKPVAGTELRFTPIPEQHFPEGASPSEITRHSLDSSYVLETILSSCERPSDLIGEMQFAFVCFLVGHSLEAFEHWMELVGVACRADSALLKHASFFTELMSTLEVQLVSSCGDDSVAGDLLADVVTGQNAIYSALRALFQNIREGDDVDARLQARALHLKEQLVSRMGWDFGPDEAEEDEVEAGEYAPVVVELPDQFDK</sequence>
<evidence type="ECO:0000256" key="2">
    <source>
        <dbReference type="ARBA" id="ARBA00006281"/>
    </source>
</evidence>
<dbReference type="PANTHER" id="PTHR12689:SF4">
    <property type="entry name" value="PROTEIN AAR2 HOMOLOG"/>
    <property type="match status" value="1"/>
</dbReference>
<evidence type="ECO:0000259" key="11">
    <source>
        <dbReference type="Pfam" id="PF20981"/>
    </source>
</evidence>
<dbReference type="InterPro" id="IPR038516">
    <property type="entry name" value="AAR2_N_sf"/>
</dbReference>
<dbReference type="Proteomes" id="UP000792457">
    <property type="component" value="Unassembled WGS sequence"/>
</dbReference>
<reference evidence="12" key="2">
    <citation type="submission" date="2017-10" db="EMBL/GenBank/DDBJ databases">
        <title>Ladona fulva Genome sequencing and assembly.</title>
        <authorList>
            <person name="Murali S."/>
            <person name="Richards S."/>
            <person name="Bandaranaike D."/>
            <person name="Bellair M."/>
            <person name="Blankenburg K."/>
            <person name="Chao H."/>
            <person name="Dinh H."/>
            <person name="Doddapaneni H."/>
            <person name="Dugan-Rocha S."/>
            <person name="Elkadiri S."/>
            <person name="Gnanaolivu R."/>
            <person name="Hernandez B."/>
            <person name="Skinner E."/>
            <person name="Javaid M."/>
            <person name="Lee S."/>
            <person name="Li M."/>
            <person name="Ming W."/>
            <person name="Munidasa M."/>
            <person name="Muniz J."/>
            <person name="Nguyen L."/>
            <person name="Hughes D."/>
            <person name="Osuji N."/>
            <person name="Pu L.-L."/>
            <person name="Puazo M."/>
            <person name="Qu C."/>
            <person name="Quiroz J."/>
            <person name="Raj R."/>
            <person name="Weissenberger G."/>
            <person name="Xin Y."/>
            <person name="Zou X."/>
            <person name="Han Y."/>
            <person name="Worley K."/>
            <person name="Muzny D."/>
            <person name="Gibbs R."/>
        </authorList>
    </citation>
    <scope>NUCLEOTIDE SEQUENCE</scope>
    <source>
        <strain evidence="12">Sampled in the wild</strain>
    </source>
</reference>